<sequence>MGDFMQRQHITGTDLRAGRAPSDVERVDNENRVG</sequence>
<organism evidence="2 3">
    <name type="scientific">Pseudomonas syringae pv. pisi str. 1704B</name>
    <dbReference type="NCBI Taxonomy" id="629263"/>
    <lineage>
        <taxon>Bacteria</taxon>
        <taxon>Pseudomonadati</taxon>
        <taxon>Pseudomonadota</taxon>
        <taxon>Gammaproteobacteria</taxon>
        <taxon>Pseudomonadales</taxon>
        <taxon>Pseudomonadaceae</taxon>
        <taxon>Pseudomonas</taxon>
        <taxon>Pseudomonas syringae</taxon>
    </lineage>
</organism>
<accession>F3G943</accession>
<evidence type="ECO:0000313" key="2">
    <source>
        <dbReference type="EMBL" id="EGH43593.1"/>
    </source>
</evidence>
<reference evidence="2 3" key="1">
    <citation type="journal article" date="2011" name="PLoS Pathog.">
        <title>Dynamic evolution of pathogenicity revealed by sequencing and comparative genomics of 19 Pseudomonas syringae isolates.</title>
        <authorList>
            <person name="Baltrus D.A."/>
            <person name="Nishimura M.T."/>
            <person name="Romanchuk A."/>
            <person name="Chang J.H."/>
            <person name="Mukhtar M.S."/>
            <person name="Cherkis K."/>
            <person name="Roach J."/>
            <person name="Grant S.R."/>
            <person name="Jones C.D."/>
            <person name="Dangl J.L."/>
        </authorList>
    </citation>
    <scope>NUCLEOTIDE SEQUENCE [LARGE SCALE GENOMIC DNA]</scope>
    <source>
        <strain evidence="2 3">1704B</strain>
    </source>
</reference>
<gene>
    <name evidence="2" type="ORF">PSYPI_14883</name>
</gene>
<feature type="region of interest" description="Disordered" evidence="1">
    <location>
        <begin position="1"/>
        <end position="34"/>
    </location>
</feature>
<comment type="caution">
    <text evidence="2">The sequence shown here is derived from an EMBL/GenBank/DDBJ whole genome shotgun (WGS) entry which is preliminary data.</text>
</comment>
<feature type="compositionally biased region" description="Basic and acidic residues" evidence="1">
    <location>
        <begin position="22"/>
        <end position="34"/>
    </location>
</feature>
<keyword evidence="3" id="KW-1185">Reference proteome</keyword>
<protein>
    <submittedName>
        <fullName evidence="2">Uncharacterized protein</fullName>
    </submittedName>
</protein>
<dbReference type="EMBL" id="AEAI01000742">
    <property type="protein sequence ID" value="EGH43593.1"/>
    <property type="molecule type" value="Genomic_DNA"/>
</dbReference>
<dbReference type="BioCyc" id="PSYR629263:G11X0-2713-MONOMER"/>
<evidence type="ECO:0000256" key="1">
    <source>
        <dbReference type="SAM" id="MobiDB-lite"/>
    </source>
</evidence>
<proteinExistence type="predicted"/>
<name>F3G943_PSESJ</name>
<dbReference type="AlphaFoldDB" id="F3G943"/>
<evidence type="ECO:0000313" key="3">
    <source>
        <dbReference type="Proteomes" id="UP000004986"/>
    </source>
</evidence>
<dbReference type="HOGENOM" id="CLU_3375458_0_0_6"/>
<dbReference type="Proteomes" id="UP000004986">
    <property type="component" value="Unassembled WGS sequence"/>
</dbReference>